<organism evidence="2 3">
    <name type="scientific">Dermatophagoides pteronyssinus</name>
    <name type="common">European house dust mite</name>
    <dbReference type="NCBI Taxonomy" id="6956"/>
    <lineage>
        <taxon>Eukaryota</taxon>
        <taxon>Metazoa</taxon>
        <taxon>Ecdysozoa</taxon>
        <taxon>Arthropoda</taxon>
        <taxon>Chelicerata</taxon>
        <taxon>Arachnida</taxon>
        <taxon>Acari</taxon>
        <taxon>Acariformes</taxon>
        <taxon>Sarcoptiformes</taxon>
        <taxon>Astigmata</taxon>
        <taxon>Psoroptidia</taxon>
        <taxon>Analgoidea</taxon>
        <taxon>Pyroglyphidae</taxon>
        <taxon>Dermatophagoidinae</taxon>
        <taxon>Dermatophagoides</taxon>
    </lineage>
</organism>
<name>A0ABQ8JWD4_DERPT</name>
<keyword evidence="3" id="KW-1185">Reference proteome</keyword>
<dbReference type="EMBL" id="NJHN03000007">
    <property type="protein sequence ID" value="KAH9426934.1"/>
    <property type="molecule type" value="Genomic_DNA"/>
</dbReference>
<reference evidence="2 3" key="2">
    <citation type="journal article" date="2022" name="Mol. Biol. Evol.">
        <title>Comparative Genomics Reveals Insights into the Divergent Evolution of Astigmatic Mites and Household Pest Adaptations.</title>
        <authorList>
            <person name="Xiong Q."/>
            <person name="Wan A.T."/>
            <person name="Liu X."/>
            <person name="Fung C.S."/>
            <person name="Xiao X."/>
            <person name="Malainual N."/>
            <person name="Hou J."/>
            <person name="Wang L."/>
            <person name="Wang M."/>
            <person name="Yang K.Y."/>
            <person name="Cui Y."/>
            <person name="Leung E.L."/>
            <person name="Nong W."/>
            <person name="Shin S.K."/>
            <person name="Au S.W."/>
            <person name="Jeong K.Y."/>
            <person name="Chew F.T."/>
            <person name="Hui J.H."/>
            <person name="Leung T.F."/>
            <person name="Tungtrongchitr A."/>
            <person name="Zhong N."/>
            <person name="Liu Z."/>
            <person name="Tsui S.K."/>
        </authorList>
    </citation>
    <scope>NUCLEOTIDE SEQUENCE [LARGE SCALE GENOMIC DNA]</scope>
    <source>
        <strain evidence="2">Derp</strain>
    </source>
</reference>
<accession>A0ABQ8JWD4</accession>
<comment type="caution">
    <text evidence="2">The sequence shown here is derived from an EMBL/GenBank/DDBJ whole genome shotgun (WGS) entry which is preliminary data.</text>
</comment>
<evidence type="ECO:0000313" key="2">
    <source>
        <dbReference type="EMBL" id="KAH9426934.1"/>
    </source>
</evidence>
<proteinExistence type="predicted"/>
<evidence type="ECO:0000313" key="3">
    <source>
        <dbReference type="Proteomes" id="UP000887458"/>
    </source>
</evidence>
<reference evidence="2 3" key="1">
    <citation type="journal article" date="2018" name="J. Allergy Clin. Immunol.">
        <title>High-quality assembly of Dermatophagoides pteronyssinus genome and transcriptome reveals a wide range of novel allergens.</title>
        <authorList>
            <person name="Liu X.Y."/>
            <person name="Yang K.Y."/>
            <person name="Wang M.Q."/>
            <person name="Kwok J.S."/>
            <person name="Zeng X."/>
            <person name="Yang Z."/>
            <person name="Xiao X.J."/>
            <person name="Lau C.P."/>
            <person name="Li Y."/>
            <person name="Huang Z.M."/>
            <person name="Ba J.G."/>
            <person name="Yim A.K."/>
            <person name="Ouyang C.Y."/>
            <person name="Ngai S.M."/>
            <person name="Chan T.F."/>
            <person name="Leung E.L."/>
            <person name="Liu L."/>
            <person name="Liu Z.G."/>
            <person name="Tsui S.K."/>
        </authorList>
    </citation>
    <scope>NUCLEOTIDE SEQUENCE [LARGE SCALE GENOMIC DNA]</scope>
    <source>
        <strain evidence="2">Derp</strain>
    </source>
</reference>
<dbReference type="Proteomes" id="UP000887458">
    <property type="component" value="Unassembled WGS sequence"/>
</dbReference>
<protein>
    <submittedName>
        <fullName evidence="2">Uncharacterized protein</fullName>
    </submittedName>
</protein>
<sequence>MNESDDNNGAIVARLSPDSTLFFRKQQQQKHQYFSIFDSFSHDDDSDNINSGQPKNSTLRTAQSHNKPEDLWLSTAIVIGGKIKKEENFLFFRNQIKSQTQQQWGIQKEYS</sequence>
<evidence type="ECO:0000256" key="1">
    <source>
        <dbReference type="SAM" id="MobiDB-lite"/>
    </source>
</evidence>
<feature type="region of interest" description="Disordered" evidence="1">
    <location>
        <begin position="44"/>
        <end position="65"/>
    </location>
</feature>
<feature type="compositionally biased region" description="Polar residues" evidence="1">
    <location>
        <begin position="52"/>
        <end position="65"/>
    </location>
</feature>
<gene>
    <name evidence="2" type="ORF">DERP_011603</name>
</gene>